<evidence type="ECO:0000259" key="8">
    <source>
        <dbReference type="PROSITE" id="PS50927"/>
    </source>
</evidence>
<protein>
    <recommendedName>
        <fullName evidence="3">beta-glucosidase</fullName>
        <ecNumber evidence="3">3.2.1.21</ecNumber>
    </recommendedName>
</protein>
<dbReference type="InterPro" id="IPR002772">
    <property type="entry name" value="Glyco_hydro_3_C"/>
</dbReference>
<evidence type="ECO:0000256" key="4">
    <source>
        <dbReference type="ARBA" id="ARBA00022729"/>
    </source>
</evidence>
<proteinExistence type="inferred from homology"/>
<reference evidence="10" key="1">
    <citation type="submission" date="2014-11" db="EMBL/GenBank/DDBJ databases">
        <authorList>
            <person name="Otto D Thomas"/>
            <person name="Naeem Raeece"/>
        </authorList>
    </citation>
    <scope>NUCLEOTIDE SEQUENCE</scope>
</reference>
<evidence type="ECO:0000256" key="7">
    <source>
        <dbReference type="SAM" id="MobiDB-lite"/>
    </source>
</evidence>
<feature type="domain" description="Bulb-type lectin" evidence="8">
    <location>
        <begin position="609"/>
        <end position="745"/>
    </location>
</feature>
<feature type="region of interest" description="Disordered" evidence="7">
    <location>
        <begin position="5009"/>
        <end position="5038"/>
    </location>
</feature>
<dbReference type="Gene3D" id="3.20.20.300">
    <property type="entry name" value="Glycoside hydrolase, family 3, N-terminal domain"/>
    <property type="match status" value="1"/>
</dbReference>
<feature type="compositionally biased region" description="Polar residues" evidence="7">
    <location>
        <begin position="3934"/>
        <end position="3958"/>
    </location>
</feature>
<dbReference type="InterPro" id="IPR003609">
    <property type="entry name" value="Pan_app"/>
</dbReference>
<feature type="domain" description="Bulb-type lectin" evidence="8">
    <location>
        <begin position="1359"/>
        <end position="1504"/>
    </location>
</feature>
<dbReference type="InterPro" id="IPR001480">
    <property type="entry name" value="Bulb-type_lectin_dom"/>
</dbReference>
<sequence length="5411" mass="561988">MTSARAEGEVLVDPGAEFAAGVTSDGKLKVWHVQSEVVVFSSDQAGTQVEALEGLRGPFSLELDPYGNVRVVREDGSGVSTVWSLFNETGAPAGFSWSFRLSLETGGDSRIPSLTLLDGLGEEVWTSAQSTGTILSTAGSGTLDEMHAVVSEDGRFATFVTDQGVLRVSRMEGNDWVTLWESHEVLGGLDPSGPFQLSLLPPPDSTLRVVSESDNRTVWDSGAPSLSTHSLPLSVVVEESADIPGSAHLRVVDADGQAVFQSPADRGLSPPATVLEEALNHLTPVTAEDRKTACQTGADVFADAETLAGGSASEALPQGEVMLSQGGRFGLRVSSNGLLELVLLSLQPPVVVWKSDGVGSSFWSSSIEAPFRLVFSYLSGKTEVEDSNGEVVWKLFGNDSCALPGYLGSPPFALEIREGSQGNSLPSLALVDLNRTLFFESPRAAGTLLGGDSLPQNTSSSSSSGLDQNEALLSSDGSLVLTVREDGQVQLADSASGQVFWVSEGESSGGADRALWEPPFGLRVTSNGSIALVSRANAEEFIVWTLPEGGVSDTLNVSEAFSLRVRRNAAGFPMVELTGVLSPSGETYTLWTSLDDIPAGTGKGNDNGAGVATNLTVLVEGQSLLSSDGIFAVSLDENGELKLTDSRARGDTPVTLWSSTDATLGPGTLLLNSSSNAEHPLSLLLKDDCRLTVEGSGGTVLWTSHLSSPAAATGPCSLAVVPHDSEGANLVVVDRSTGAVVWTTEHRRRTSLSSDLGGSAAVLPEGIALPSPGGVFVALVSDDGDLQVRHTATGSRVFSARSAPVTGTFSEPGRESPSSSFSLRLKESEGNLEVFREERGSVVVTWSLFSASNSSSLGGSPPFELKLSDSAVLFLTDALNATLWSSAEATGLPLDSRTHPEKSAGSGILSGTSKCLGAFAQKIQNPDLMVYKSDSKAQVLTSSTEVTPLWSSSSSWSPLTTLVDNAIITPPLHLKASLETQLARIWAEDSGGSVGLNASRPLWRWASSQSAEGTSFSASLSSFSTASVVLRVVEIPEGSCSVSVTLEDSGDSFSELLFSSTLQGKRRSLSSKDGGTLPQDSPLLSSDGKFALTLRSDGVLRLRDSDEGSGGGEGAEYWSSENVGTLFGDVFSLAPPFSLSLNASSGALQVVQSDTGEVLWSLFDPPEAPGSGGAPWRLAVVRGPYGPEVFLSDGNGTVVWTTRPDTLGIGLETGNGSSSSNSRILPEGTPLMSSDGRFSAFVDSSGHLVLRDSLSSLVVWSSENRNYSRGIQTDTQRPFQMVLTANGTLEVQSVFDRNSPETLWSSVSTDSPQGTPPFSVAILPGDSSGLPPRIVIASSGGVSPVWSSADSQYATLSNPSSPTEPAELSAGVALLSESNRFAASVSAEGVLQLRSLEGDVVLWAASDDSSEADSGTFVDYPADNKPSSPFSLRIGASGTLEVFSQVDGRVVWTSSNGTEVTGNPPFSAWVGETSEGSAAIRLGDGDGNLIWEAPKPTDRKRVLSSSSNESLSEGIPLVSEDGRFALRLSSGGVVEMVHTSSGAVLFSSEDAGGIGTWIRSPLSVGRPFKLSVSDKGDLQVWTDPPDAGTSVIVWSLLNVTDPSDSPRGTAPFRLGLTQTESGKPFFQISDASGTSVYSSQHLIGPSLSSSSSRQTLSEGRAIISADGDALVWLQSSGVLEVLQIGSRAQGGVASLSTGRASIPVWSSEWPSGTSGPSEVLLNETRGSLQLLSASGLESPLWELGADGGEIPSPLPVTLRVVTSLAGPELVVAGGGQVRFRTGQLAEATGNRDASFRSADSQENIPVEISEGTVLLSRDGLVSVHFAEGKIEAVHRPTLSLLWSSQDALTGYSYSTATIKDWAGPFRYELRRDGFALRISSAVTSKSLWSAVAENAVIGNDTLSVEAVGCSSGDPGLLVTSGDGGSSSPVSSVFWGGVQKGVSTLLPLGEAQPLISQDCKFFGSLTKDSLLSIHDFRTGLRLWDSLMVGRQLVGSLGAVRGSVEFGVSMDSGGTTPVGVAVSSSSNGVVWNDTLTGSSSMSGGNLTIRLDSWNDGVSAVVRDEGGAVVWRSSDASSASNCAYVLSNGGRSSLPSGSALMSRDGGFFILVNPSDGALQLWKKNGGGGLGGEALVWSAGHEGASGFWWVPNTLSPFQRKPFSLQVMPEGRLDVVSSDGVTVWSSAASNSSSSGGVGPYECFVRSRTDPAVILLTDSTGTILWEGGYEPELSGPPMSPGVLEGAQSALESADKRWKAIVGTDGVLRIVDGVSGETLLSSEEFGNVLVDPQGDGGPFALNFTNGGDLQVVNRETGEIIWSLFNLSDSSAIAQPLLDAVGSFTPPPLLQLIINPDTGLPMLQVIGSGDGNVLWDSRSALPDGTVIREPGSPLTSHPLSDSKGRRDTLKATESILSVDGRHSLSLGTDGTLSLTTKPDTQVWTSHMSPTSPSEGALSTGPFHLQMTPEGPFAVVSSRTGAVLWSPWGSTFNDSSAALTVSGSPPFTLRVIVENSGMPTVVLSDAKGNVEWSSGDHKARHFETGNGISGNSSVDTVANAELPAGASWGLPSLGLSEGNLRLDMGTDGTLRLVGGEGETRQIFWSSSDTRQGNLLLDPSVAGEPFLTVLDGTTGDLQIVSERPEPEEDVVVWSLFPPNTGPHGTPPFRLSATVDPQTGGIPILRLIDGVPNELWTSGNATTWLADSHEMKTESPSFTPALLQENIPLYGGGGTLYAKISSSGVISLIERDTGLVVWTSNDGPGTFLMDIDAAPGPFAMRLASDGALEIISGVSPSSSENGMLDSNSTSMVVWRADPLTSSGGWGEPPHQLTVTLGPDGPALMVVDGNGTAVWSSGSSERQEGAISTTSPLASRTIDTERPLVDLFGNGVLELSETGRLVLRHRKTGAEIWSSDLSGFPSANYGSGGFAPPFKAVASNETGLVILAGDGRVVWTLLDPAAGGSSFSPPLTVRLEDDLFGMPTLTVFDGSGNSLFSSDADSEGIVSLPATDTAGGVLPVSSLPTKDVQYSAVLGPDGVLRIVDGVSGETLLSSEEFGNVLVDPRGDGGPFALNFTSGGDLQVVNRETEEIIWSLFNLSDSSAIAQPLLDAAGSFTPPPLLQLHTDENTGRPVLRVIDDDGTSLWELPEKVGGSLQTSGSTNRSIPVGRPLLSDDGRYSASLTESGSIEIRDRNGERSLLWSSITDGANGTLLSSELIKGPIELVLGGEGGLEILDSGSGNIVWRAITPENMASSTPPVQISLIELPSGTPVLILSDAAGTVLWSSDAAALSGEDSGNRKRVTSTVLVSQGNAVTSFDSRFVLKCSQSGEAILQDSMTDSILWRSGHPRAVGSGGFEHSDRRVARGPFALRMSEFWGLFVSDEGRGTPVWSSLNSSASLGSNLASRVRVSSVGIADVVVENGTGTLLWASSDSWDPSARSSTDAEGVLEPGYGMVSRKGGHVARLSASGALEIIDGDTRALAWSSDDEDGLQGKRKAGGPRVRLLLDPGVGAEGGLRSMSSDNRTVWSIPVSVPSAASGPFSLEFSEDANGQPRLSVTASSGETLWTSPDKSVFDSSSVPLKDGRTVYADIPSVRVALLLQAEGRIRLVHRRGRPVEIWGSELGGLAVTAGKKLLQKTRRRPQLALGSGGRLEVQVSPSAPNGSSTTSDDLLWTSSAAGGGTDLSNIRLRVGQVASTGGIPTVYVWDATTQAALWSSASTIVTCLSTDTGEISERPGGRALISTSGAYLAFLSTGRSYTGLLAPTYTASSILWSSAGEMTTLWPSYLVDPVVSLRVAAEGRVVAVGETGTEIWANEAPFVGSAGSGPPYSLCLVEETGGTPRLVLSDSHGLDLWTASTAQGSLDVSGTFDGTTTWLPALWSADAGGSSLVSSDGSYLLSFDGSTGALTLSSVSAGTVAFQTAESSETSSFRSVMSEDGTLKAESTDAGSDSGQQNDIWTFGPSRTPSTGSPLRLSLVPGPNDKPWLVAADTSGLFLIQSFPGQTSATEESTETDENFSQSLSCFRLLEGLVLQYSQSEILSSDTQAAWSNAQCALLCLSEVLCGAFVFEAANTDGESPLCVLLPRGLSQQTAAATSALGAASGIRLASAGCAVSYSALQTSLSGSFLPGNIIPSSNVTSVESSASSVASTLVSASSPSSMQTSSQSSTPDVAGACMSKSSLLLGQSEMRAEVLSMCTELGGTPQEAPEASILCGPPAAAFSGGLGEMRRSRALEDAFMSSSVGGLSGSFSAADGVGGTPVAASTDECLQAFSQKSSNLTTIAGETDGGWCTGLVEPQLGAMRTLDSTFAWNVNHSRGGKVANAIAAVTVKEKEASERLQNLFKSPALETMSMLSPASSSGTVDSADSNQPGTQSSFRSMMLVADAFDMFTDEIPGSTRFLLAFQKTQGLVLTPGSLEGGSSADCFGRCLTVPSCVLAVAEVLDDRVLCMMPKVNFTMLHEEWNASYSASPPASLYASHLTGAMDSVLGTGLVTGVKRFRYWPLSALPANFNLAESTDTSDLGLPFPMPDLTLLSSVSAPTDVSSVSLGDASRRRRLRQKGEEEEGPGGRRRHPVGSESKERNRRRRTTGVAGVPLDETAGPLRVPPAEDFETERGLLSALQSMNWKQKILQLFAVSAEFLGTRSGSSAFSNAGFILLDQPSWSACGTTGVGTSVESLHALQREETSLLREGRAVLEALWESTENEGGTFSPPPLVAVTSEHMGFGPPFEQIPQVHLPAASSIGASGDLRLLHALGRATAERLRALGVDALLSLQMYRNETTVESSRANKATSGFALLNGMQGAAAAPSLSGLSADAISGGTVFQTTAERPQMSAALLSGLSGGWRTEELVRTASERRRAGLSSSASLNSLLKGLRVATSCVIHPEDLDPSLASSTSSSILSACIHTSGVAFLEVNVADGAGGSSAPDDAVANVLKYTHSYRGAVLGLSPRLATEVLVSPRHVSSSTEGWRRVLPSLFEFLRRGADALVIGFNQARTELSAEGWSAAVAALVSALTELESQASMQSNETTSNSNSTSTHSVPDAAGDRCREPDWTSDSGAFLYLRLSSLIDASVLRILRAKLSVGVLRVRGSRTGEGAESAKGQRVVIEAGASPVSRLVEDIGSTGGVGPELQSAAHAALSREAAVASLVLLKNGPSFPLPLPSSAPASSSSVVVIGRTGSFSVAGGESVGTCEVSLQAAEIATSGGGLGRERAWKLNATEGVKIEAVSRGYGVEELTFAEVVGGAGASLGGGGSGTIEAVVAVLGEPPVGASVDSDAVRVEVGGNRSSDVWNLQMEREGSSSLTDEEILSRLLADIPSAASSASMQVVCVFLSDVPLYTNGLLNQCTSFVAAFRPGSSVGWALGSVLFGSREFEGRLPLPWPGVPCPSGLNDTTALFPPGFGLTTGDLSSSATLSAVRQSLCP</sequence>
<dbReference type="EC" id="3.2.1.21" evidence="3"/>
<dbReference type="PROSITE" id="PS50948">
    <property type="entry name" value="PAN"/>
    <property type="match status" value="1"/>
</dbReference>
<dbReference type="InterPro" id="IPR036962">
    <property type="entry name" value="Glyco_hydro_3_N_sf"/>
</dbReference>
<dbReference type="InterPro" id="IPR011044">
    <property type="entry name" value="Quino_amine_DH_bsu"/>
</dbReference>
<keyword evidence="4" id="KW-0732">Signal</keyword>
<feature type="domain" description="Apple" evidence="9">
    <location>
        <begin position="4011"/>
        <end position="4099"/>
    </location>
</feature>
<feature type="region of interest" description="Disordered" evidence="7">
    <location>
        <begin position="4529"/>
        <end position="4594"/>
    </location>
</feature>
<keyword evidence="6" id="KW-0326">Glycosidase</keyword>
<dbReference type="PANTHER" id="PTHR30620:SF16">
    <property type="entry name" value="LYSOSOMAL BETA GLUCOSIDASE"/>
    <property type="match status" value="1"/>
</dbReference>
<dbReference type="InterPro" id="IPR036426">
    <property type="entry name" value="Bulb-type_lectin_dom_sf"/>
</dbReference>
<dbReference type="SUPFAM" id="SSF50998">
    <property type="entry name" value="Quinoprotein alcohol dehydrogenase-like"/>
    <property type="match status" value="2"/>
</dbReference>
<feature type="region of interest" description="Disordered" evidence="7">
    <location>
        <begin position="449"/>
        <end position="468"/>
    </location>
</feature>
<dbReference type="SUPFAM" id="SSF50969">
    <property type="entry name" value="YVTN repeat-like/Quinoprotein amine dehydrogenase"/>
    <property type="match status" value="1"/>
</dbReference>
<evidence type="ECO:0000256" key="3">
    <source>
        <dbReference type="ARBA" id="ARBA00012744"/>
    </source>
</evidence>
<dbReference type="InterPro" id="IPR051915">
    <property type="entry name" value="Cellulose_Degrad_GH3"/>
</dbReference>
<keyword evidence="5" id="KW-0378">Hydrolase</keyword>
<evidence type="ECO:0000256" key="2">
    <source>
        <dbReference type="ARBA" id="ARBA00005336"/>
    </source>
</evidence>
<feature type="region of interest" description="Disordered" evidence="7">
    <location>
        <begin position="2376"/>
        <end position="2398"/>
    </location>
</feature>
<dbReference type="Pfam" id="PF01915">
    <property type="entry name" value="Glyco_hydro_3_C"/>
    <property type="match status" value="1"/>
</dbReference>
<feature type="region of interest" description="Disordered" evidence="7">
    <location>
        <begin position="4341"/>
        <end position="4361"/>
    </location>
</feature>
<evidence type="ECO:0000259" key="9">
    <source>
        <dbReference type="PROSITE" id="PS50948"/>
    </source>
</evidence>
<dbReference type="GO" id="GO:0008422">
    <property type="term" value="F:beta-glucosidase activity"/>
    <property type="evidence" value="ECO:0007669"/>
    <property type="project" value="UniProtKB-EC"/>
</dbReference>
<dbReference type="EMBL" id="CDMZ01004580">
    <property type="protein sequence ID" value="CEM50155.1"/>
    <property type="molecule type" value="Genomic_DNA"/>
</dbReference>
<name>A0A0G4HZX5_9ALVE</name>
<dbReference type="VEuPathDB" id="CryptoDB:Cvel_9835"/>
<evidence type="ECO:0000256" key="6">
    <source>
        <dbReference type="ARBA" id="ARBA00023295"/>
    </source>
</evidence>
<dbReference type="SUPFAM" id="SSF52279">
    <property type="entry name" value="Beta-D-glucan exohydrolase, C-terminal domain"/>
    <property type="match status" value="1"/>
</dbReference>
<accession>A0A0G4HZX5</accession>
<dbReference type="PANTHER" id="PTHR30620">
    <property type="entry name" value="PERIPLASMIC BETA-GLUCOSIDASE-RELATED"/>
    <property type="match status" value="1"/>
</dbReference>
<feature type="region of interest" description="Disordered" evidence="7">
    <location>
        <begin position="3634"/>
        <end position="3659"/>
    </location>
</feature>
<comment type="catalytic activity">
    <reaction evidence="1">
        <text>Hydrolysis of terminal, non-reducing beta-D-glucosyl residues with release of beta-D-glucose.</text>
        <dbReference type="EC" id="3.2.1.21"/>
    </reaction>
</comment>
<dbReference type="Gene3D" id="3.40.50.1700">
    <property type="entry name" value="Glycoside hydrolase family 3 C-terminal domain"/>
    <property type="match status" value="1"/>
</dbReference>
<dbReference type="InterPro" id="IPR011047">
    <property type="entry name" value="Quinoprotein_ADH-like_sf"/>
</dbReference>
<feature type="region of interest" description="Disordered" evidence="7">
    <location>
        <begin position="3916"/>
        <end position="3958"/>
    </location>
</feature>
<dbReference type="PROSITE" id="PS50927">
    <property type="entry name" value="BULB_LECTIN"/>
    <property type="match status" value="4"/>
</dbReference>
<organism evidence="10">
    <name type="scientific">Chromera velia CCMP2878</name>
    <dbReference type="NCBI Taxonomy" id="1169474"/>
    <lineage>
        <taxon>Eukaryota</taxon>
        <taxon>Sar</taxon>
        <taxon>Alveolata</taxon>
        <taxon>Colpodellida</taxon>
        <taxon>Chromeraceae</taxon>
        <taxon>Chromera</taxon>
    </lineage>
</organism>
<evidence type="ECO:0000256" key="1">
    <source>
        <dbReference type="ARBA" id="ARBA00000448"/>
    </source>
</evidence>
<evidence type="ECO:0000256" key="5">
    <source>
        <dbReference type="ARBA" id="ARBA00022801"/>
    </source>
</evidence>
<dbReference type="SUPFAM" id="SSF82171">
    <property type="entry name" value="DPP6 N-terminal domain-like"/>
    <property type="match status" value="1"/>
</dbReference>
<feature type="domain" description="Bulb-type lectin" evidence="8">
    <location>
        <begin position="2082"/>
        <end position="2222"/>
    </location>
</feature>
<dbReference type="GO" id="GO:0009251">
    <property type="term" value="P:glucan catabolic process"/>
    <property type="evidence" value="ECO:0007669"/>
    <property type="project" value="TreeGrafter"/>
</dbReference>
<feature type="domain" description="Bulb-type lectin" evidence="8">
    <location>
        <begin position="3144"/>
        <end position="3274"/>
    </location>
</feature>
<gene>
    <name evidence="10" type="ORF">Cvel_9835</name>
</gene>
<dbReference type="Gene3D" id="2.90.10.10">
    <property type="entry name" value="Bulb-type lectin domain"/>
    <property type="match status" value="6"/>
</dbReference>
<comment type="similarity">
    <text evidence="2">Belongs to the glycosyl hydrolase 3 family.</text>
</comment>
<dbReference type="InterPro" id="IPR036881">
    <property type="entry name" value="Glyco_hydro_3_C_sf"/>
</dbReference>
<evidence type="ECO:0000313" key="10">
    <source>
        <dbReference type="EMBL" id="CEM50155.1"/>
    </source>
</evidence>
<feature type="compositionally biased region" description="Low complexity" evidence="7">
    <location>
        <begin position="5013"/>
        <end position="5027"/>
    </location>
</feature>